<evidence type="ECO:0000256" key="4">
    <source>
        <dbReference type="ARBA" id="ARBA00038211"/>
    </source>
</evidence>
<keyword evidence="6" id="KW-0808">Transferase</keyword>
<dbReference type="PANTHER" id="PTHR22603:SF66">
    <property type="entry name" value="ETHANOLAMINE KINASE"/>
    <property type="match status" value="1"/>
</dbReference>
<reference evidence="6" key="1">
    <citation type="journal article" date="2021" name="Sci. Adv.">
        <title>The American lobster genome reveals insights on longevity, neural, and immune adaptations.</title>
        <authorList>
            <person name="Polinski J.M."/>
            <person name="Zimin A.V."/>
            <person name="Clark K.F."/>
            <person name="Kohn A.B."/>
            <person name="Sadowski N."/>
            <person name="Timp W."/>
            <person name="Ptitsyn A."/>
            <person name="Khanna P."/>
            <person name="Romanova D.Y."/>
            <person name="Williams P."/>
            <person name="Greenwood S.J."/>
            <person name="Moroz L.L."/>
            <person name="Walt D.R."/>
            <person name="Bodnar A.G."/>
        </authorList>
    </citation>
    <scope>NUCLEOTIDE SEQUENCE</scope>
    <source>
        <strain evidence="6">GMGI-L3</strain>
    </source>
</reference>
<dbReference type="AlphaFoldDB" id="A0A8J5KAL6"/>
<dbReference type="GO" id="GO:0004305">
    <property type="term" value="F:ethanolamine kinase activity"/>
    <property type="evidence" value="ECO:0007669"/>
    <property type="project" value="UniProtKB-EC"/>
</dbReference>
<organism evidence="6 7">
    <name type="scientific">Homarus americanus</name>
    <name type="common">American lobster</name>
    <dbReference type="NCBI Taxonomy" id="6706"/>
    <lineage>
        <taxon>Eukaryota</taxon>
        <taxon>Metazoa</taxon>
        <taxon>Ecdysozoa</taxon>
        <taxon>Arthropoda</taxon>
        <taxon>Crustacea</taxon>
        <taxon>Multicrustacea</taxon>
        <taxon>Malacostraca</taxon>
        <taxon>Eumalacostraca</taxon>
        <taxon>Eucarida</taxon>
        <taxon>Decapoda</taxon>
        <taxon>Pleocyemata</taxon>
        <taxon>Astacidea</taxon>
        <taxon>Nephropoidea</taxon>
        <taxon>Nephropidae</taxon>
        <taxon>Homarus</taxon>
    </lineage>
</organism>
<comment type="pathway">
    <text evidence="3">Phospholipid metabolism; phosphatidylethanolamine biosynthesis; phosphatidylethanolamine from ethanolamine: step 1/3.</text>
</comment>
<evidence type="ECO:0000256" key="2">
    <source>
        <dbReference type="ARBA" id="ARBA00023264"/>
    </source>
</evidence>
<comment type="similarity">
    <text evidence="4">Belongs to the choline/ethanolamine kinase family.</text>
</comment>
<keyword evidence="1" id="KW-0594">Phospholipid biosynthesis</keyword>
<dbReference type="EMBL" id="JAHLQT010012844">
    <property type="protein sequence ID" value="KAG7171162.1"/>
    <property type="molecule type" value="Genomic_DNA"/>
</dbReference>
<dbReference type="Pfam" id="PF01633">
    <property type="entry name" value="Choline_kinase"/>
    <property type="match status" value="1"/>
</dbReference>
<dbReference type="PANTHER" id="PTHR22603">
    <property type="entry name" value="CHOLINE/ETHANOALAMINE KINASE"/>
    <property type="match status" value="1"/>
</dbReference>
<name>A0A8J5KAL6_HOMAM</name>
<dbReference type="GO" id="GO:0005737">
    <property type="term" value="C:cytoplasm"/>
    <property type="evidence" value="ECO:0007669"/>
    <property type="project" value="TreeGrafter"/>
</dbReference>
<evidence type="ECO:0000256" key="5">
    <source>
        <dbReference type="ARBA" id="ARBA00038874"/>
    </source>
</evidence>
<accession>A0A8J5KAL6</accession>
<keyword evidence="2" id="KW-1208">Phospholipid metabolism</keyword>
<dbReference type="GO" id="GO:0006646">
    <property type="term" value="P:phosphatidylethanolamine biosynthetic process"/>
    <property type="evidence" value="ECO:0007669"/>
    <property type="project" value="TreeGrafter"/>
</dbReference>
<proteinExistence type="inferred from homology"/>
<dbReference type="SUPFAM" id="SSF56112">
    <property type="entry name" value="Protein kinase-like (PK-like)"/>
    <property type="match status" value="1"/>
</dbReference>
<gene>
    <name evidence="6" type="primary">ETNK1-L2</name>
    <name evidence="6" type="ORF">Hamer_G025452</name>
</gene>
<protein>
    <recommendedName>
        <fullName evidence="5">ethanolamine kinase</fullName>
        <ecNumber evidence="5">2.7.1.82</ecNumber>
    </recommendedName>
</protein>
<dbReference type="InterPro" id="IPR011009">
    <property type="entry name" value="Kinase-like_dom_sf"/>
</dbReference>
<keyword evidence="1" id="KW-0444">Lipid biosynthesis</keyword>
<comment type="caution">
    <text evidence="6">The sequence shown here is derived from an EMBL/GenBank/DDBJ whole genome shotgun (WGS) entry which is preliminary data.</text>
</comment>
<evidence type="ECO:0000313" key="6">
    <source>
        <dbReference type="EMBL" id="KAG7171162.1"/>
    </source>
</evidence>
<keyword evidence="1" id="KW-0443">Lipid metabolism</keyword>
<evidence type="ECO:0000313" key="7">
    <source>
        <dbReference type="Proteomes" id="UP000747542"/>
    </source>
</evidence>
<dbReference type="Proteomes" id="UP000747542">
    <property type="component" value="Unassembled WGS sequence"/>
</dbReference>
<evidence type="ECO:0000256" key="1">
    <source>
        <dbReference type="ARBA" id="ARBA00023209"/>
    </source>
</evidence>
<sequence>MKVGLGGLVRASVKGGSCCQSRLTLSTATKHRRSVTYPTPEAVYTYHLYLHNIVQTYTSGVTNTLVGVSYGREGEQVLVRVYGHNTHLFIDRVQEINTLKVVHKAGCGPEVFAAFTNGLCYAYTPGVPLTFRDVTKEPVWRGVTRQAARFHKIQAGDKQKAILFPKLRQLLALLPDTFTDPKMQHRVEAEGCTREQLVRMTEELEDHLVPLSCPVVFCHNDLRAWLKSYLAHYHGLPEDQVTSQEVEMWLGWVTKFTLASHLFWVMYGIVRLAEYKKKKQEVFEVVVQPYCPPSPPATINNNIPTNM</sequence>
<evidence type="ECO:0000256" key="3">
    <source>
        <dbReference type="ARBA" id="ARBA00037883"/>
    </source>
</evidence>
<dbReference type="Gene3D" id="3.90.1200.10">
    <property type="match status" value="2"/>
</dbReference>
<keyword evidence="6" id="KW-0418">Kinase</keyword>
<keyword evidence="7" id="KW-1185">Reference proteome</keyword>
<dbReference type="EC" id="2.7.1.82" evidence="5"/>